<sequence length="289" mass="30609">MNARERMVHAMCAAVDAGDAEAFGAWFADDATYRFGNEEPLTGRTAVIAATAAAAGTLPRVRHTVDQVAEVGDRLFCRFTIETETPAGTPVALPCVTVIEMAGDTVADYRVHMDIGPALGAPLGLRPAEPGAVEVARAAFEGLQRGGATGDWSGFVDVLAEDVRIMIPVPAGEQEPPEGVLVGKDVARRMFAGHHEEMVAGVVLEAKRVAANGPLVVLEARVEGALDGEVVANHFVFAFEVRDGMVASMYEYAAWTAKSPTSRWGDPAFAREAWSETLIPYTPSTLVAG</sequence>
<dbReference type="InParanoid" id="A0A1I5RH30"/>
<dbReference type="Gene3D" id="3.10.450.50">
    <property type="match status" value="2"/>
</dbReference>
<evidence type="ECO:0000259" key="1">
    <source>
        <dbReference type="Pfam" id="PF12680"/>
    </source>
</evidence>
<reference evidence="2 3" key="1">
    <citation type="submission" date="2016-10" db="EMBL/GenBank/DDBJ databases">
        <authorList>
            <person name="de Groot N.N."/>
        </authorList>
    </citation>
    <scope>NUCLEOTIDE SEQUENCE [LARGE SCALE GENOMIC DNA]</scope>
    <source>
        <strain evidence="2 3">DSM 43067</strain>
    </source>
</reference>
<evidence type="ECO:0000313" key="2">
    <source>
        <dbReference type="EMBL" id="SFP57825.1"/>
    </source>
</evidence>
<dbReference type="Proteomes" id="UP000183413">
    <property type="component" value="Unassembled WGS sequence"/>
</dbReference>
<proteinExistence type="predicted"/>
<feature type="domain" description="SnoaL-like" evidence="1">
    <location>
        <begin position="8"/>
        <end position="108"/>
    </location>
</feature>
<gene>
    <name evidence="2" type="ORF">SAMN04489713_115118</name>
</gene>
<dbReference type="InterPro" id="IPR037401">
    <property type="entry name" value="SnoaL-like"/>
</dbReference>
<keyword evidence="2" id="KW-0413">Isomerase</keyword>
<dbReference type="SUPFAM" id="SSF54427">
    <property type="entry name" value="NTF2-like"/>
    <property type="match status" value="2"/>
</dbReference>
<dbReference type="GO" id="GO:0016853">
    <property type="term" value="F:isomerase activity"/>
    <property type="evidence" value="ECO:0007669"/>
    <property type="project" value="UniProtKB-KW"/>
</dbReference>
<organism evidence="2 3">
    <name type="scientific">Actinomadura madurae</name>
    <dbReference type="NCBI Taxonomy" id="1993"/>
    <lineage>
        <taxon>Bacteria</taxon>
        <taxon>Bacillati</taxon>
        <taxon>Actinomycetota</taxon>
        <taxon>Actinomycetes</taxon>
        <taxon>Streptosporangiales</taxon>
        <taxon>Thermomonosporaceae</taxon>
        <taxon>Actinomadura</taxon>
    </lineage>
</organism>
<dbReference type="AlphaFoldDB" id="A0A1I5RH30"/>
<dbReference type="InterPro" id="IPR032710">
    <property type="entry name" value="NTF2-like_dom_sf"/>
</dbReference>
<dbReference type="STRING" id="1993.SAMN04489713_115118"/>
<accession>A0A1I5RH30</accession>
<dbReference type="eggNOG" id="COG3631">
    <property type="taxonomic scope" value="Bacteria"/>
</dbReference>
<evidence type="ECO:0000313" key="3">
    <source>
        <dbReference type="Proteomes" id="UP000183413"/>
    </source>
</evidence>
<dbReference type="Pfam" id="PF12680">
    <property type="entry name" value="SnoaL_2"/>
    <property type="match status" value="2"/>
</dbReference>
<keyword evidence="3" id="KW-1185">Reference proteome</keyword>
<dbReference type="RefSeq" id="WP_083598303.1">
    <property type="nucleotide sequence ID" value="NZ_CP083237.1"/>
</dbReference>
<dbReference type="GeneID" id="99654769"/>
<protein>
    <submittedName>
        <fullName evidence="2">Ketosteroid isomerase-related protein</fullName>
    </submittedName>
</protein>
<feature type="domain" description="SnoaL-like" evidence="1">
    <location>
        <begin position="148"/>
        <end position="248"/>
    </location>
</feature>
<name>A0A1I5RH30_9ACTN</name>
<dbReference type="EMBL" id="FOVH01000015">
    <property type="protein sequence ID" value="SFP57825.1"/>
    <property type="molecule type" value="Genomic_DNA"/>
</dbReference>